<sequence>MPKEIDGIRDKEFDAVNVYFALRAYFISPKGSNLPNFRANINTIINELLAARQAYHPEDQAFISEECRRSPVFLKTRSDLRLATEKVAQLLGEHSAPFFHNRRHDHYASRGRRITEEQTWSTHSLQFGMFLESALNEFNIQTIGREVLERIPRQEPDQVFRRQDSSLFLAKRVAIAGLGSGNVIGVDVNNAAQIDIKVLEKHLEECVKTKSRRLRNHGHHRIH</sequence>
<organism evidence="1 2">
    <name type="scientific">Fusarium gaditjirri</name>
    <dbReference type="NCBI Taxonomy" id="282569"/>
    <lineage>
        <taxon>Eukaryota</taxon>
        <taxon>Fungi</taxon>
        <taxon>Dikarya</taxon>
        <taxon>Ascomycota</taxon>
        <taxon>Pezizomycotina</taxon>
        <taxon>Sordariomycetes</taxon>
        <taxon>Hypocreomycetidae</taxon>
        <taxon>Hypocreales</taxon>
        <taxon>Nectriaceae</taxon>
        <taxon>Fusarium</taxon>
        <taxon>Fusarium nisikadoi species complex</taxon>
    </lineage>
</organism>
<reference evidence="1" key="2">
    <citation type="submission" date="2020-05" db="EMBL/GenBank/DDBJ databases">
        <authorList>
            <person name="Kim H.-S."/>
            <person name="Proctor R.H."/>
            <person name="Brown D.W."/>
        </authorList>
    </citation>
    <scope>NUCLEOTIDE SEQUENCE</scope>
    <source>
        <strain evidence="1">NRRL 45417</strain>
    </source>
</reference>
<protein>
    <submittedName>
        <fullName evidence="1">Uncharacterized protein</fullName>
    </submittedName>
</protein>
<evidence type="ECO:0000313" key="2">
    <source>
        <dbReference type="Proteomes" id="UP000604273"/>
    </source>
</evidence>
<keyword evidence="2" id="KW-1185">Reference proteome</keyword>
<dbReference type="OrthoDB" id="2161780at2759"/>
<dbReference type="AlphaFoldDB" id="A0A8H4TIK0"/>
<gene>
    <name evidence="1" type="ORF">FGADI_2388</name>
</gene>
<proteinExistence type="predicted"/>
<comment type="caution">
    <text evidence="1">The sequence shown here is derived from an EMBL/GenBank/DDBJ whole genome shotgun (WGS) entry which is preliminary data.</text>
</comment>
<reference evidence="1" key="1">
    <citation type="journal article" date="2020" name="BMC Genomics">
        <title>Correction to: Identification and distribution of gene clusters required for synthesis of sphingolipid metabolism inhibitors in diverse species of the filamentous fungus Fusarium.</title>
        <authorList>
            <person name="Kim H.S."/>
            <person name="Lohmar J.M."/>
            <person name="Busman M."/>
            <person name="Brown D.W."/>
            <person name="Naumann T.A."/>
            <person name="Divon H.H."/>
            <person name="Lysoe E."/>
            <person name="Uhlig S."/>
            <person name="Proctor R.H."/>
        </authorList>
    </citation>
    <scope>NUCLEOTIDE SEQUENCE</scope>
    <source>
        <strain evidence="1">NRRL 45417</strain>
    </source>
</reference>
<dbReference type="Proteomes" id="UP000604273">
    <property type="component" value="Unassembled WGS sequence"/>
</dbReference>
<evidence type="ECO:0000313" key="1">
    <source>
        <dbReference type="EMBL" id="KAF4958466.1"/>
    </source>
</evidence>
<name>A0A8H4TIK0_9HYPO</name>
<accession>A0A8H4TIK0</accession>
<dbReference type="EMBL" id="JABFAI010000052">
    <property type="protein sequence ID" value="KAF4958466.1"/>
    <property type="molecule type" value="Genomic_DNA"/>
</dbReference>